<dbReference type="OrthoDB" id="5414888at2759"/>
<reference evidence="9" key="1">
    <citation type="journal article" date="2018" name="Nat. Microbiol.">
        <title>Leveraging single-cell genomics to expand the fungal tree of life.</title>
        <authorList>
            <person name="Ahrendt S.R."/>
            <person name="Quandt C.A."/>
            <person name="Ciobanu D."/>
            <person name="Clum A."/>
            <person name="Salamov A."/>
            <person name="Andreopoulos B."/>
            <person name="Cheng J.F."/>
            <person name="Woyke T."/>
            <person name="Pelin A."/>
            <person name="Henrissat B."/>
            <person name="Reynolds N.K."/>
            <person name="Benny G.L."/>
            <person name="Smith M.E."/>
            <person name="James T.Y."/>
            <person name="Grigoriev I.V."/>
        </authorList>
    </citation>
    <scope>NUCLEOTIDE SEQUENCE [LARGE SCALE GENOMIC DNA]</scope>
    <source>
        <strain evidence="9">ATCC 52028</strain>
    </source>
</reference>
<evidence type="ECO:0000256" key="6">
    <source>
        <dbReference type="SAM" id="MobiDB-lite"/>
    </source>
</evidence>
<dbReference type="Proteomes" id="UP000274922">
    <property type="component" value="Unassembled WGS sequence"/>
</dbReference>
<keyword evidence="4" id="KW-0539">Nucleus</keyword>
<dbReference type="Gene3D" id="2.130.10.10">
    <property type="entry name" value="YVTN repeat-like/Quinoprotein amine dehydrogenase"/>
    <property type="match status" value="3"/>
</dbReference>
<evidence type="ECO:0000256" key="2">
    <source>
        <dbReference type="ARBA" id="ARBA00022574"/>
    </source>
</evidence>
<feature type="repeat" description="WD" evidence="5">
    <location>
        <begin position="468"/>
        <end position="499"/>
    </location>
</feature>
<dbReference type="Pfam" id="PF08625">
    <property type="entry name" value="Utp13"/>
    <property type="match status" value="1"/>
</dbReference>
<keyword evidence="2 5" id="KW-0853">WD repeat</keyword>
<feature type="repeat" description="WD" evidence="5">
    <location>
        <begin position="421"/>
        <end position="452"/>
    </location>
</feature>
<feature type="repeat" description="WD" evidence="5">
    <location>
        <begin position="572"/>
        <end position="613"/>
    </location>
</feature>
<dbReference type="SUPFAM" id="SSF50978">
    <property type="entry name" value="WD40 repeat-like"/>
    <property type="match status" value="2"/>
</dbReference>
<dbReference type="GO" id="GO:0000480">
    <property type="term" value="P:endonucleolytic cleavage in 5'-ETS of tricistronic rRNA transcript (SSU-rRNA, 5.8S rRNA, LSU-rRNA)"/>
    <property type="evidence" value="ECO:0007669"/>
    <property type="project" value="TreeGrafter"/>
</dbReference>
<feature type="region of interest" description="Disordered" evidence="6">
    <location>
        <begin position="1"/>
        <end position="28"/>
    </location>
</feature>
<dbReference type="STRING" id="1555241.A0A4P9X9V4"/>
<name>A0A4P9X9V4_9FUNG</name>
<dbReference type="CDD" id="cd00200">
    <property type="entry name" value="WD40"/>
    <property type="match status" value="1"/>
</dbReference>
<dbReference type="EMBL" id="ML014152">
    <property type="protein sequence ID" value="RKP02095.1"/>
    <property type="molecule type" value="Genomic_DNA"/>
</dbReference>
<feature type="repeat" description="WD" evidence="5">
    <location>
        <begin position="656"/>
        <end position="697"/>
    </location>
</feature>
<dbReference type="PRINTS" id="PR00320">
    <property type="entry name" value="GPROTEINBRPT"/>
</dbReference>
<evidence type="ECO:0000256" key="5">
    <source>
        <dbReference type="PROSITE-ProRule" id="PRU00221"/>
    </source>
</evidence>
<sequence>MTVTTPTAAPAAAVAEHEPADGADADVDVPVPPPTALKSHFKAVHTQGPVYSGGNVSGDAMGHRLVSTVAEHVATLDAATGRTIATTTLETDVTCVQLMPDGHLLAVASNQPLLTLWDATTVPHTKKRSIKAHTGVILTMAADPTSTLLATGSADSEVKVWDADDGFCTHHLTGHHGVISALAFHPDPQRLLLLSGANDCAVRVWDLRRKACIHVFEQHTSVLRGLAFDLRPDATIAYSTGHDQFVHAFDFVSGALVRSIPAFEEMEGMQSVPAELVRRCVARATDPAQVVMTVGKQGLLRLWDMATGTELARAKSTRYADAPPLTGGFVALASHRFVTVSYDHNLAFYSLGDDATFTQTKQLVGYNDTILDLVFMAPRYTADRPPAAATAAGLGTAKLALASNSEQVRLMDTATGHVELLEGHTKTAICLAVDHTGTRLASGGRDALGLVWMADPGAGGRLTAVARAEGHGAAIGAIAFGWNAATLYTGAQDQTLKCWALPQDLAAPAHVAATASLAERTVKLVSTWTLVAHAKDINAVAVAPNDRLVASASQDRSIKLWRTDSGALVHTLKGHKRGVWSIAFSATDQVLLSASGDQTVRLWSVSDGACLRTFEGHLNSVLKVHFVSGGLQFLSASSDGLLKLWNIKDAECVATLEGHDEKVWAVAVHPSEALVVSGGSDSQLVFWENTTATVEHAAAKQEQWTLEQEQNIANHVARRDYPRALRACLRLDKPNAVMGLLKDVLLSAPSPDEADAVLMQLLSHQDPATQAKLVRYVCGWIARPRTAPIAGRVLQILLRAYPPDVSPEAEMNPTANGNNLWLNTRERGDQVQLLLAASKKQFDHANKAVRQAHLLDYVMAQMDQLLE</sequence>
<keyword evidence="9" id="KW-1185">Reference proteome</keyword>
<feature type="repeat" description="WD" evidence="5">
    <location>
        <begin position="130"/>
        <end position="171"/>
    </location>
</feature>
<evidence type="ECO:0000313" key="9">
    <source>
        <dbReference type="Proteomes" id="UP000274922"/>
    </source>
</evidence>
<keyword evidence="3" id="KW-0677">Repeat</keyword>
<organism evidence="8 9">
    <name type="scientific">Caulochytrium protostelioides</name>
    <dbReference type="NCBI Taxonomy" id="1555241"/>
    <lineage>
        <taxon>Eukaryota</taxon>
        <taxon>Fungi</taxon>
        <taxon>Fungi incertae sedis</taxon>
        <taxon>Chytridiomycota</taxon>
        <taxon>Chytridiomycota incertae sedis</taxon>
        <taxon>Chytridiomycetes</taxon>
        <taxon>Caulochytriales</taxon>
        <taxon>Caulochytriaceae</taxon>
        <taxon>Caulochytrium</taxon>
    </lineage>
</organism>
<dbReference type="InterPro" id="IPR020472">
    <property type="entry name" value="WD40_PAC1"/>
</dbReference>
<proteinExistence type="predicted"/>
<gene>
    <name evidence="8" type="ORF">CXG81DRAFT_11188</name>
</gene>
<dbReference type="AlphaFoldDB" id="A0A4P9X9V4"/>
<dbReference type="Pfam" id="PF00400">
    <property type="entry name" value="WD40"/>
    <property type="match status" value="8"/>
</dbReference>
<feature type="repeat" description="WD" evidence="5">
    <location>
        <begin position="172"/>
        <end position="215"/>
    </location>
</feature>
<dbReference type="SMART" id="SM00320">
    <property type="entry name" value="WD40"/>
    <property type="match status" value="10"/>
</dbReference>
<dbReference type="InterPro" id="IPR019775">
    <property type="entry name" value="WD40_repeat_CS"/>
</dbReference>
<protein>
    <recommendedName>
        <fullName evidence="7">U3 small nucleolar RNA-associated protein 13 C-terminal domain-containing protein</fullName>
    </recommendedName>
</protein>
<dbReference type="GO" id="GO:0034511">
    <property type="term" value="F:U3 snoRNA binding"/>
    <property type="evidence" value="ECO:0007669"/>
    <property type="project" value="TreeGrafter"/>
</dbReference>
<dbReference type="PANTHER" id="PTHR19854">
    <property type="entry name" value="TRANSDUCIN BETA-LIKE 3"/>
    <property type="match status" value="1"/>
</dbReference>
<feature type="domain" description="U3 small nucleolar RNA-associated protein 13 C-terminal" evidence="7">
    <location>
        <begin position="709"/>
        <end position="862"/>
    </location>
</feature>
<dbReference type="InterPro" id="IPR015943">
    <property type="entry name" value="WD40/YVTN_repeat-like_dom_sf"/>
</dbReference>
<evidence type="ECO:0000256" key="3">
    <source>
        <dbReference type="ARBA" id="ARBA00022737"/>
    </source>
</evidence>
<evidence type="ECO:0000313" key="8">
    <source>
        <dbReference type="EMBL" id="RKP02095.1"/>
    </source>
</evidence>
<dbReference type="InterPro" id="IPR036322">
    <property type="entry name" value="WD40_repeat_dom_sf"/>
</dbReference>
<evidence type="ECO:0000259" key="7">
    <source>
        <dbReference type="Pfam" id="PF08625"/>
    </source>
</evidence>
<dbReference type="PANTHER" id="PTHR19854:SF15">
    <property type="entry name" value="TRANSDUCIN BETA-LIKE PROTEIN 3"/>
    <property type="match status" value="1"/>
</dbReference>
<dbReference type="GO" id="GO:0032040">
    <property type="term" value="C:small-subunit processome"/>
    <property type="evidence" value="ECO:0007669"/>
    <property type="project" value="InterPro"/>
</dbReference>
<comment type="subcellular location">
    <subcellularLocation>
        <location evidence="1">Nucleus</location>
        <location evidence="1">Nucleolus</location>
    </subcellularLocation>
</comment>
<accession>A0A4P9X9V4</accession>
<evidence type="ECO:0000256" key="1">
    <source>
        <dbReference type="ARBA" id="ARBA00004604"/>
    </source>
</evidence>
<dbReference type="PROSITE" id="PS50294">
    <property type="entry name" value="WD_REPEATS_REGION"/>
    <property type="match status" value="6"/>
</dbReference>
<dbReference type="GO" id="GO:0000472">
    <property type="term" value="P:endonucleolytic cleavage to generate mature 5'-end of SSU-rRNA from (SSU-rRNA, 5.8S rRNA, LSU-rRNA)"/>
    <property type="evidence" value="ECO:0007669"/>
    <property type="project" value="TreeGrafter"/>
</dbReference>
<dbReference type="PROSITE" id="PS00678">
    <property type="entry name" value="WD_REPEATS_1"/>
    <property type="match status" value="1"/>
</dbReference>
<dbReference type="PROSITE" id="PS50082">
    <property type="entry name" value="WD_REPEATS_2"/>
    <property type="match status" value="8"/>
</dbReference>
<dbReference type="GO" id="GO:0030686">
    <property type="term" value="C:90S preribosome"/>
    <property type="evidence" value="ECO:0007669"/>
    <property type="project" value="TreeGrafter"/>
</dbReference>
<feature type="repeat" description="WD" evidence="5">
    <location>
        <begin position="530"/>
        <end position="571"/>
    </location>
</feature>
<feature type="compositionally biased region" description="Low complexity" evidence="6">
    <location>
        <begin position="1"/>
        <end position="14"/>
    </location>
</feature>
<dbReference type="InterPro" id="IPR001680">
    <property type="entry name" value="WD40_rpt"/>
</dbReference>
<dbReference type="InterPro" id="IPR013934">
    <property type="entry name" value="Utp13_C"/>
</dbReference>
<feature type="repeat" description="WD" evidence="5">
    <location>
        <begin position="614"/>
        <end position="655"/>
    </location>
</feature>
<evidence type="ECO:0000256" key="4">
    <source>
        <dbReference type="ARBA" id="ARBA00023242"/>
    </source>
</evidence>